<evidence type="ECO:0000313" key="10">
    <source>
        <dbReference type="EMBL" id="MUB63711.1"/>
    </source>
</evidence>
<comment type="caution">
    <text evidence="9">The sequence shown here is derived from an EMBL/GenBank/DDBJ whole genome shotgun (WGS) entry which is preliminary data.</text>
</comment>
<evidence type="ECO:0000256" key="2">
    <source>
        <dbReference type="ARBA" id="ARBA00008857"/>
    </source>
</evidence>
<dbReference type="Proteomes" id="UP000434223">
    <property type="component" value="Unassembled WGS sequence"/>
</dbReference>
<dbReference type="OrthoDB" id="9801717at2"/>
<evidence type="ECO:0000313" key="12">
    <source>
        <dbReference type="Proteomes" id="UP001055091"/>
    </source>
</evidence>
<evidence type="ECO:0000256" key="4">
    <source>
        <dbReference type="ARBA" id="ARBA00023125"/>
    </source>
</evidence>
<dbReference type="SUPFAM" id="SSF56349">
    <property type="entry name" value="DNA breaking-rejoining enzymes"/>
    <property type="match status" value="1"/>
</dbReference>
<dbReference type="EMBL" id="WNME01000006">
    <property type="protein sequence ID" value="MUB63711.1"/>
    <property type="molecule type" value="Genomic_DNA"/>
</dbReference>
<feature type="domain" description="Core-binding (CB)" evidence="8">
    <location>
        <begin position="11"/>
        <end position="89"/>
    </location>
</feature>
<keyword evidence="3" id="KW-0229">DNA integration</keyword>
<evidence type="ECO:0000256" key="5">
    <source>
        <dbReference type="ARBA" id="ARBA00023172"/>
    </source>
</evidence>
<dbReference type="PROSITE" id="PS51898">
    <property type="entry name" value="TYR_RECOMBINASE"/>
    <property type="match status" value="1"/>
</dbReference>
<dbReference type="InterPro" id="IPR044068">
    <property type="entry name" value="CB"/>
</dbReference>
<comment type="similarity">
    <text evidence="2">Belongs to the 'phage' integrase family.</text>
</comment>
<organism evidence="9 12">
    <name type="scientific">Hungatella hathewayi</name>
    <dbReference type="NCBI Taxonomy" id="154046"/>
    <lineage>
        <taxon>Bacteria</taxon>
        <taxon>Bacillati</taxon>
        <taxon>Bacillota</taxon>
        <taxon>Clostridia</taxon>
        <taxon>Lachnospirales</taxon>
        <taxon>Lachnospiraceae</taxon>
        <taxon>Hungatella</taxon>
    </lineage>
</organism>
<evidence type="ECO:0000256" key="3">
    <source>
        <dbReference type="ARBA" id="ARBA00022908"/>
    </source>
</evidence>
<dbReference type="AlphaFoldDB" id="A0A174QFH0"/>
<name>A0A174QFH0_9FIRM</name>
<dbReference type="EMBL" id="BQNJ01000002">
    <property type="protein sequence ID" value="GKH04305.1"/>
    <property type="molecule type" value="Genomic_DNA"/>
</dbReference>
<evidence type="ECO:0000259" key="8">
    <source>
        <dbReference type="PROSITE" id="PS51900"/>
    </source>
</evidence>
<comment type="function">
    <text evidence="1">Site-specific tyrosine recombinase, which acts by catalyzing the cutting and rejoining of the recombining DNA molecules.</text>
</comment>
<dbReference type="Proteomes" id="UP001055091">
    <property type="component" value="Unassembled WGS sequence"/>
</dbReference>
<gene>
    <name evidence="9" type="primary">xerC_2</name>
    <name evidence="9" type="ORF">CE91St55_62860</name>
    <name evidence="10" type="ORF">GNE07_11660</name>
</gene>
<dbReference type="InterPro" id="IPR010998">
    <property type="entry name" value="Integrase_recombinase_N"/>
</dbReference>
<dbReference type="InterPro" id="IPR013762">
    <property type="entry name" value="Integrase-like_cat_sf"/>
</dbReference>
<accession>A0A174QFH0</accession>
<dbReference type="Pfam" id="PF02899">
    <property type="entry name" value="Phage_int_SAM_1"/>
    <property type="match status" value="1"/>
</dbReference>
<evidence type="ECO:0000313" key="11">
    <source>
        <dbReference type="Proteomes" id="UP000434223"/>
    </source>
</evidence>
<keyword evidence="4 6" id="KW-0238">DNA-binding</keyword>
<evidence type="ECO:0000256" key="6">
    <source>
        <dbReference type="PROSITE-ProRule" id="PRU01248"/>
    </source>
</evidence>
<evidence type="ECO:0000313" key="9">
    <source>
        <dbReference type="EMBL" id="GKH04305.1"/>
    </source>
</evidence>
<protein>
    <submittedName>
        <fullName evidence="9">Recombinase XerC</fullName>
    </submittedName>
    <submittedName>
        <fullName evidence="10">Tyrosine-type recombinase/integrase</fullName>
    </submittedName>
</protein>
<proteinExistence type="inferred from homology"/>
<feature type="domain" description="Tyr recombinase" evidence="7">
    <location>
        <begin position="107"/>
        <end position="280"/>
    </location>
</feature>
<dbReference type="RefSeq" id="WP_055649809.1">
    <property type="nucleotide sequence ID" value="NZ_BQNJ01000002.1"/>
</dbReference>
<dbReference type="Gene3D" id="1.10.443.10">
    <property type="entry name" value="Intergrase catalytic core"/>
    <property type="match status" value="1"/>
</dbReference>
<dbReference type="PROSITE" id="PS51900">
    <property type="entry name" value="CB"/>
    <property type="match status" value="1"/>
</dbReference>
<dbReference type="PANTHER" id="PTHR30349:SF89">
    <property type="entry name" value="INTEGRASE_RECOMBINASE"/>
    <property type="match status" value="1"/>
</dbReference>
<dbReference type="GO" id="GO:0003677">
    <property type="term" value="F:DNA binding"/>
    <property type="evidence" value="ECO:0007669"/>
    <property type="project" value="UniProtKB-UniRule"/>
</dbReference>
<dbReference type="InterPro" id="IPR050090">
    <property type="entry name" value="Tyrosine_recombinase_XerCD"/>
</dbReference>
<evidence type="ECO:0000259" key="7">
    <source>
        <dbReference type="PROSITE" id="PS51898"/>
    </source>
</evidence>
<dbReference type="PANTHER" id="PTHR30349">
    <property type="entry name" value="PHAGE INTEGRASE-RELATED"/>
    <property type="match status" value="1"/>
</dbReference>
<keyword evidence="5" id="KW-0233">DNA recombination</keyword>
<reference evidence="10 11" key="1">
    <citation type="submission" date="2019-09" db="EMBL/GenBank/DDBJ databases">
        <title>Draft genome sequencing of Hungatella hathewayi 123Y-2.</title>
        <authorList>
            <person name="Lv Q."/>
            <person name="Li S."/>
        </authorList>
    </citation>
    <scope>NUCLEOTIDE SEQUENCE [LARGE SCALE GENOMIC DNA]</scope>
    <source>
        <strain evidence="10 11">123Y-2</strain>
    </source>
</reference>
<reference evidence="9" key="2">
    <citation type="submission" date="2022-01" db="EMBL/GenBank/DDBJ databases">
        <title>Novel bile acid biosynthetic pathways are enriched in the microbiome of centenarians.</title>
        <authorList>
            <person name="Sato Y."/>
            <person name="Atarashi K."/>
            <person name="Plichta R.D."/>
            <person name="Arai Y."/>
            <person name="Sasajima S."/>
            <person name="Kearney M.S."/>
            <person name="Suda W."/>
            <person name="Takeshita K."/>
            <person name="Sasaki T."/>
            <person name="Okamoto S."/>
            <person name="Skelly N.A."/>
            <person name="Okamura Y."/>
            <person name="Vlamakis H."/>
            <person name="Li Y."/>
            <person name="Tanoue T."/>
            <person name="Takei H."/>
            <person name="Nittono H."/>
            <person name="Narushima S."/>
            <person name="Irie J."/>
            <person name="Itoh H."/>
            <person name="Moriya K."/>
            <person name="Sugiura Y."/>
            <person name="Suematsu M."/>
            <person name="Moritoki N."/>
            <person name="Shibata S."/>
            <person name="Littman R.D."/>
            <person name="Fischbach A.M."/>
            <person name="Uwamino Y."/>
            <person name="Inoue T."/>
            <person name="Honda A."/>
            <person name="Hattori M."/>
            <person name="Murai T."/>
            <person name="Xavier J.R."/>
            <person name="Hirose N."/>
            <person name="Honda K."/>
        </authorList>
    </citation>
    <scope>NUCLEOTIDE SEQUENCE</scope>
    <source>
        <strain evidence="9">CE91-St55</strain>
    </source>
</reference>
<dbReference type="InterPro" id="IPR004107">
    <property type="entry name" value="Integrase_SAM-like_N"/>
</dbReference>
<dbReference type="GO" id="GO:0015074">
    <property type="term" value="P:DNA integration"/>
    <property type="evidence" value="ECO:0007669"/>
    <property type="project" value="UniProtKB-KW"/>
</dbReference>
<sequence>MKKTENQNKRIITEETIDNYCEWLAGREKSEGTIRKYRYYLQKFMEHMNGRSVDKGSLLIWKQYLRNHLAPITVNGALTALNGFFRFYRWEDCEVRFLKITTSPFSQESRELSKEEYLRLVDAAFRKGNERLSLLLQTVCSSGIRISELKYVTVEAVQKGKAEIECKGRIRTVLLTRQLCNMLAEYAKRKGIMQGMIFITRRGNALDRSNIWREMKALSMAAGVESDKIFPHNLRHLFARTYYEIEKDLSKLADILGHSDVNTTRIYTKESGTRHRQQLEKLGLLVTSYNRISLLL</sequence>
<dbReference type="GO" id="GO:0006310">
    <property type="term" value="P:DNA recombination"/>
    <property type="evidence" value="ECO:0007669"/>
    <property type="project" value="UniProtKB-KW"/>
</dbReference>
<dbReference type="InterPro" id="IPR011010">
    <property type="entry name" value="DNA_brk_join_enz"/>
</dbReference>
<evidence type="ECO:0000256" key="1">
    <source>
        <dbReference type="ARBA" id="ARBA00003283"/>
    </source>
</evidence>
<dbReference type="Gene3D" id="1.10.150.130">
    <property type="match status" value="1"/>
</dbReference>
<dbReference type="Pfam" id="PF00589">
    <property type="entry name" value="Phage_integrase"/>
    <property type="match status" value="1"/>
</dbReference>
<dbReference type="InterPro" id="IPR002104">
    <property type="entry name" value="Integrase_catalytic"/>
</dbReference>